<evidence type="ECO:0000256" key="1">
    <source>
        <dbReference type="SAM" id="SignalP"/>
    </source>
</evidence>
<feature type="domain" description="PcRGLX/YetA-like central beta-sandwich" evidence="3">
    <location>
        <begin position="127"/>
        <end position="497"/>
    </location>
</feature>
<dbReference type="InterPro" id="IPR048329">
    <property type="entry name" value="PcRGLX_1st"/>
</dbReference>
<evidence type="ECO:0000313" key="5">
    <source>
        <dbReference type="EMBL" id="KAK5946583.1"/>
    </source>
</evidence>
<dbReference type="Pfam" id="PF19501">
    <property type="entry name" value="PcRGLX_1st"/>
    <property type="match status" value="1"/>
</dbReference>
<feature type="chain" id="PRO_5045908852" evidence="1">
    <location>
        <begin position="21"/>
        <end position="932"/>
    </location>
</feature>
<protein>
    <submittedName>
        <fullName evidence="5">Uncharacterized protein</fullName>
    </submittedName>
</protein>
<gene>
    <name evidence="5" type="ORF">PMZ80_000726</name>
</gene>
<evidence type="ECO:0000259" key="3">
    <source>
        <dbReference type="Pfam" id="PF21345"/>
    </source>
</evidence>
<dbReference type="InterPro" id="IPR048331">
    <property type="entry name" value="PcRGLX/YetA_3rd"/>
</dbReference>
<feature type="domain" description="PcRGLX/YetA-like N-terminal RIFT barrel" evidence="2">
    <location>
        <begin position="32"/>
        <end position="111"/>
    </location>
</feature>
<dbReference type="Pfam" id="PF21345">
    <property type="entry name" value="PcRGLX_2nd"/>
    <property type="match status" value="1"/>
</dbReference>
<evidence type="ECO:0000259" key="4">
    <source>
        <dbReference type="Pfam" id="PF21346"/>
    </source>
</evidence>
<dbReference type="RefSeq" id="XP_064734673.1">
    <property type="nucleotide sequence ID" value="XM_064869176.1"/>
</dbReference>
<dbReference type="InterPro" id="IPR048330">
    <property type="entry name" value="PcRGLX/YetA_2nd"/>
</dbReference>
<organism evidence="5 6">
    <name type="scientific">Knufia obscura</name>
    <dbReference type="NCBI Taxonomy" id="1635080"/>
    <lineage>
        <taxon>Eukaryota</taxon>
        <taxon>Fungi</taxon>
        <taxon>Dikarya</taxon>
        <taxon>Ascomycota</taxon>
        <taxon>Pezizomycotina</taxon>
        <taxon>Eurotiomycetes</taxon>
        <taxon>Chaetothyriomycetidae</taxon>
        <taxon>Chaetothyriales</taxon>
        <taxon>Trichomeriaceae</taxon>
        <taxon>Knufia</taxon>
    </lineage>
</organism>
<dbReference type="PANTHER" id="PTHR40081:SF1">
    <property type="entry name" value="TAT PATHWAY SIGNAL SEQUENCE DOMAIN PROTEIN"/>
    <property type="match status" value="1"/>
</dbReference>
<evidence type="ECO:0000259" key="2">
    <source>
        <dbReference type="Pfam" id="PF19501"/>
    </source>
</evidence>
<reference evidence="5 6" key="1">
    <citation type="journal article" date="2023" name="Res Sq">
        <title>Genomic and morphological characterization of Knufia obscura isolated from the Mars 2020 spacecraft assembly facility.</title>
        <authorList>
            <person name="Chander A.M."/>
            <person name="Teixeira M.M."/>
            <person name="Singh N.K."/>
            <person name="Williams M.P."/>
            <person name="Parker C.W."/>
            <person name="Leo P."/>
            <person name="Stajich J.E."/>
            <person name="Torok T."/>
            <person name="Tighe S."/>
            <person name="Mason C.E."/>
            <person name="Venkateswaran K."/>
        </authorList>
    </citation>
    <scope>NUCLEOTIDE SEQUENCE [LARGE SCALE GENOMIC DNA]</scope>
    <source>
        <strain evidence="5 6">CCFEE 5817</strain>
    </source>
</reference>
<dbReference type="Proteomes" id="UP001334248">
    <property type="component" value="Unassembled WGS sequence"/>
</dbReference>
<accession>A0ABR0S241</accession>
<feature type="signal peptide" evidence="1">
    <location>
        <begin position="1"/>
        <end position="20"/>
    </location>
</feature>
<keyword evidence="1" id="KW-0732">Signal</keyword>
<evidence type="ECO:0000313" key="6">
    <source>
        <dbReference type="Proteomes" id="UP001334248"/>
    </source>
</evidence>
<sequence>MNVWFLLWYLASAILSLVGAQHDTNDNSHADTVSVRWLGGTPAYHTGTTFGLPWARGRYQAGQVRFGASANGSDIPLQSWVTAYWPDASVKWTGHAIAGPDNTYEEYAIAAHTGSNASTAESEPGLMITESETSVGIDTGALNVTFAKTGTVLISDIETASGKTVGQNGRLLLRSQSAFSELEGDTDQASIDHFNFESSIDNITVSQENSVRALVTIRGRHELASSSSGSVGHDPWLPFILRCYVYAHSEALRLVHTIVYDGQPDQNFITGIGLRFDVPLQGEELYDRHVRLAGIDGGMLSEAVQGITGLRRDPGEEVRQAQFEGRKTPNISTWDERVSSRMQWIPTWNDYRLSQLSPDGFTLRKRTKAGQSWLNIPGGTRAGGLAYLGGATTGGLAIGLRDFWKKYPTSLDVSNAATDTGEITVWLYSPDAQPLDLRPYHDGLGLDDFEKQLDALEITYEDYEPGYNTPYGVAKTSEIFIYGFDSTPSADTLAAITNHTNEPPVLVATPEHISQSGAIGTYWQPRMSNSTNPAAQTIEKHLDFNVQFYINQVEQRRWYGFFDHGDIMHTYDEDRHTWRYDIGGYAWDNSELSPDLFFWLQFLRTGDYDLYRFSEALTRHTGETDVYHLGNFTGLGTRHGVQHWADSAKQVRIAQPQYRKVFYYISGGDERVGELLDEALGAEEAFLAVDPRRKVRDANITYTPDPEAILLDTGLDWSGLAAGWLIELERQGPRAEEAEAKLFATMRGIANLTNGLVTGSALYNSSDGSISPPPNDPDNEGVVEMSHLTAVFGLVEVIAELADHLGDDLPQEFMDAWLDYCVYFGASEEEQEARYGEAFEDISLFQGHSRATAYAANRLGNVTLAARAWYEFYEIDGLGPDEIWESVELSNSSVLTAVDEAAWLSTNDLAQYGLAAIQNLALVGGALNVTYT</sequence>
<dbReference type="EMBL" id="JAVHJV010000001">
    <property type="protein sequence ID" value="KAK5946583.1"/>
    <property type="molecule type" value="Genomic_DNA"/>
</dbReference>
<comment type="caution">
    <text evidence="5">The sequence shown here is derived from an EMBL/GenBank/DDBJ whole genome shotgun (WGS) entry which is preliminary data.</text>
</comment>
<dbReference type="PANTHER" id="PTHR40081">
    <property type="entry name" value="CONCANAVALIN A-LIKE LECTIN/GLUCANASE"/>
    <property type="match status" value="1"/>
</dbReference>
<name>A0ABR0S241_9EURO</name>
<dbReference type="InterPro" id="IPR045793">
    <property type="entry name" value="PcRGLX/YetA-like"/>
</dbReference>
<proteinExistence type="predicted"/>
<dbReference type="GeneID" id="89994175"/>
<feature type="domain" description="PcRGLX/YetA-like C-terminal alpha/alpha toroid" evidence="4">
    <location>
        <begin position="503"/>
        <end position="926"/>
    </location>
</feature>
<keyword evidence="6" id="KW-1185">Reference proteome</keyword>
<dbReference type="Pfam" id="PF21346">
    <property type="entry name" value="PcRGLX_3rd"/>
    <property type="match status" value="1"/>
</dbReference>